<accession>W7CQ46</accession>
<dbReference type="GO" id="GO:0140359">
    <property type="term" value="F:ABC-type transporter activity"/>
    <property type="evidence" value="ECO:0007669"/>
    <property type="project" value="InterPro"/>
</dbReference>
<keyword evidence="4 10" id="KW-1003">Cell membrane</keyword>
<feature type="transmembrane region" description="Helical" evidence="10">
    <location>
        <begin position="94"/>
        <end position="122"/>
    </location>
</feature>
<dbReference type="PATRIC" id="fig|1265861.3.peg.1569"/>
<evidence type="ECO:0000256" key="4">
    <source>
        <dbReference type="ARBA" id="ARBA00022475"/>
    </source>
</evidence>
<evidence type="ECO:0000256" key="5">
    <source>
        <dbReference type="ARBA" id="ARBA00022597"/>
    </source>
</evidence>
<sequence>MIFRIARYEDRASYQSHYLGLLWEIINPLIQVGTYYLIFGVALKGSRGDSGGVPFFVWLVLGMVTWLFISQVITRGSKVIVNKVQLVSKMKFPLNILPSINIASGLTGYVVMLAVALVLLFNKGVFPTVMWIQFIYYFICMMVFLYALTLFTSTLTVLFRDMQFIIQSVMRLLFYVSGAIWSIDRMPETIQNVFKLNPMLYLVDGFRDVFLSRAWFWESPALGIYFWAITLFLLVAGSVLHDKFKENFIDYV</sequence>
<dbReference type="PANTHER" id="PTHR30413:SF10">
    <property type="entry name" value="CAPSULE POLYSACCHARIDE EXPORT INNER-MEMBRANE PROTEIN CTRC"/>
    <property type="match status" value="1"/>
</dbReference>
<proteinExistence type="inferred from homology"/>
<dbReference type="AlphaFoldDB" id="W7CQ46"/>
<feature type="transmembrane region" description="Helical" evidence="10">
    <location>
        <begin position="134"/>
        <end position="157"/>
    </location>
</feature>
<feature type="transmembrane region" description="Helical" evidence="10">
    <location>
        <begin position="21"/>
        <end position="43"/>
    </location>
</feature>
<dbReference type="PANTHER" id="PTHR30413">
    <property type="entry name" value="INNER MEMBRANE TRANSPORT PERMEASE"/>
    <property type="match status" value="1"/>
</dbReference>
<dbReference type="Proteomes" id="UP000019243">
    <property type="component" value="Unassembled WGS sequence"/>
</dbReference>
<evidence type="ECO:0000256" key="1">
    <source>
        <dbReference type="ARBA" id="ARBA00004651"/>
    </source>
</evidence>
<keyword evidence="13" id="KW-1185">Reference proteome</keyword>
<gene>
    <name evidence="12" type="ORF">BCAMP_07990</name>
</gene>
<name>W7CQ46_9LIST</name>
<dbReference type="InterPro" id="IPR013525">
    <property type="entry name" value="ABC2_TM"/>
</dbReference>
<evidence type="ECO:0000259" key="11">
    <source>
        <dbReference type="PROSITE" id="PS51012"/>
    </source>
</evidence>
<evidence type="ECO:0000256" key="2">
    <source>
        <dbReference type="ARBA" id="ARBA00007783"/>
    </source>
</evidence>
<evidence type="ECO:0000256" key="3">
    <source>
        <dbReference type="ARBA" id="ARBA00022448"/>
    </source>
</evidence>
<feature type="transmembrane region" description="Helical" evidence="10">
    <location>
        <begin position="222"/>
        <end position="240"/>
    </location>
</feature>
<keyword evidence="6 10" id="KW-0812">Transmembrane</keyword>
<evidence type="ECO:0000313" key="12">
    <source>
        <dbReference type="EMBL" id="EUJ39207.1"/>
    </source>
</evidence>
<evidence type="ECO:0000313" key="13">
    <source>
        <dbReference type="Proteomes" id="UP000019243"/>
    </source>
</evidence>
<feature type="transmembrane region" description="Helical" evidence="10">
    <location>
        <begin position="164"/>
        <end position="183"/>
    </location>
</feature>
<dbReference type="OrthoDB" id="9794365at2"/>
<dbReference type="PROSITE" id="PS51012">
    <property type="entry name" value="ABC_TM2"/>
    <property type="match status" value="1"/>
</dbReference>
<keyword evidence="9 10" id="KW-0472">Membrane</keyword>
<dbReference type="GO" id="GO:0015920">
    <property type="term" value="P:lipopolysaccharide transport"/>
    <property type="evidence" value="ECO:0007669"/>
    <property type="project" value="TreeGrafter"/>
</dbReference>
<dbReference type="InterPro" id="IPR000412">
    <property type="entry name" value="ABC_2_transport"/>
</dbReference>
<dbReference type="STRING" id="1265861.BCAMP_07990"/>
<dbReference type="PRINTS" id="PR00164">
    <property type="entry name" value="ABC2TRNSPORT"/>
</dbReference>
<protein>
    <recommendedName>
        <fullName evidence="10">Transport permease protein</fullName>
    </recommendedName>
</protein>
<comment type="similarity">
    <text evidence="2 10">Belongs to the ABC-2 integral membrane protein family.</text>
</comment>
<organism evidence="12 13">
    <name type="scientific">Brochothrix campestris FSL F6-1037</name>
    <dbReference type="NCBI Taxonomy" id="1265861"/>
    <lineage>
        <taxon>Bacteria</taxon>
        <taxon>Bacillati</taxon>
        <taxon>Bacillota</taxon>
        <taxon>Bacilli</taxon>
        <taxon>Bacillales</taxon>
        <taxon>Listeriaceae</taxon>
        <taxon>Brochothrix</taxon>
    </lineage>
</organism>
<dbReference type="Pfam" id="PF01061">
    <property type="entry name" value="ABC2_membrane"/>
    <property type="match status" value="1"/>
</dbReference>
<dbReference type="InterPro" id="IPR047817">
    <property type="entry name" value="ABC2_TM_bact-type"/>
</dbReference>
<keyword evidence="5" id="KW-0762">Sugar transport</keyword>
<keyword evidence="7" id="KW-0972">Capsule biogenesis/degradation</keyword>
<dbReference type="EMBL" id="AODH01000030">
    <property type="protein sequence ID" value="EUJ39207.1"/>
    <property type="molecule type" value="Genomic_DNA"/>
</dbReference>
<feature type="domain" description="ABC transmembrane type-2" evidence="11">
    <location>
        <begin position="19"/>
        <end position="243"/>
    </location>
</feature>
<evidence type="ECO:0000256" key="8">
    <source>
        <dbReference type="ARBA" id="ARBA00022989"/>
    </source>
</evidence>
<comment type="caution">
    <text evidence="12">The sequence shown here is derived from an EMBL/GenBank/DDBJ whole genome shotgun (WGS) entry which is preliminary data.</text>
</comment>
<evidence type="ECO:0000256" key="9">
    <source>
        <dbReference type="ARBA" id="ARBA00023136"/>
    </source>
</evidence>
<keyword evidence="3 10" id="KW-0813">Transport</keyword>
<dbReference type="GO" id="GO:0043190">
    <property type="term" value="C:ATP-binding cassette (ABC) transporter complex"/>
    <property type="evidence" value="ECO:0007669"/>
    <property type="project" value="InterPro"/>
</dbReference>
<evidence type="ECO:0000256" key="10">
    <source>
        <dbReference type="RuleBase" id="RU361157"/>
    </source>
</evidence>
<comment type="subcellular location">
    <subcellularLocation>
        <location evidence="1 10">Cell membrane</location>
        <topology evidence="1 10">Multi-pass membrane protein</topology>
    </subcellularLocation>
</comment>
<keyword evidence="8 10" id="KW-1133">Transmembrane helix</keyword>
<feature type="transmembrane region" description="Helical" evidence="10">
    <location>
        <begin position="55"/>
        <end position="73"/>
    </location>
</feature>
<evidence type="ECO:0000256" key="6">
    <source>
        <dbReference type="ARBA" id="ARBA00022692"/>
    </source>
</evidence>
<reference evidence="12 13" key="1">
    <citation type="submission" date="2012-12" db="EMBL/GenBank/DDBJ databases">
        <title>Novel taxa of Listeriaceae from agricultural environments in the United States.</title>
        <authorList>
            <person name="den Bakker H.C."/>
            <person name="Allred A."/>
            <person name="Warchocki S."/>
            <person name="Wright E.M."/>
            <person name="Burrell A."/>
            <person name="Nightingale K.K."/>
            <person name="Kephart D."/>
            <person name="Wiedmann M."/>
        </authorList>
    </citation>
    <scope>NUCLEOTIDE SEQUENCE [LARGE SCALE GENOMIC DNA]</scope>
    <source>
        <strain evidence="12 13">FSL F6-1037</strain>
    </source>
</reference>
<evidence type="ECO:0000256" key="7">
    <source>
        <dbReference type="ARBA" id="ARBA00022903"/>
    </source>
</evidence>